<reference evidence="2" key="1">
    <citation type="submission" date="2020-08" db="EMBL/GenBank/DDBJ databases">
        <title>Genome public.</title>
        <authorList>
            <person name="Liu C."/>
            <person name="Sun Q."/>
        </authorList>
    </citation>
    <scope>NUCLEOTIDE SEQUENCE</scope>
    <source>
        <strain evidence="2">NSJ-63</strain>
    </source>
</reference>
<dbReference type="Proteomes" id="UP000617951">
    <property type="component" value="Unassembled WGS sequence"/>
</dbReference>
<dbReference type="Gene3D" id="2.60.40.1260">
    <property type="entry name" value="Lamin Tail domain"/>
    <property type="match status" value="3"/>
</dbReference>
<accession>A0A926DF58</accession>
<dbReference type="InterPro" id="IPR014867">
    <property type="entry name" value="Spore_coat_CotH_CotH2/3/7"/>
</dbReference>
<dbReference type="EMBL" id="JACRSS010000001">
    <property type="protein sequence ID" value="MBC8537518.1"/>
    <property type="molecule type" value="Genomic_DNA"/>
</dbReference>
<proteinExistence type="predicted"/>
<dbReference type="RefSeq" id="WP_249279421.1">
    <property type="nucleotide sequence ID" value="NZ_JACRSS010000001.1"/>
</dbReference>
<keyword evidence="3" id="KW-1185">Reference proteome</keyword>
<feature type="domain" description="LTD" evidence="1">
    <location>
        <begin position="336"/>
        <end position="495"/>
    </location>
</feature>
<organism evidence="2 3">
    <name type="scientific">Guopingia tenuis</name>
    <dbReference type="NCBI Taxonomy" id="2763656"/>
    <lineage>
        <taxon>Bacteria</taxon>
        <taxon>Bacillati</taxon>
        <taxon>Bacillota</taxon>
        <taxon>Clostridia</taxon>
        <taxon>Christensenellales</taxon>
        <taxon>Christensenellaceae</taxon>
        <taxon>Guopingia</taxon>
    </lineage>
</organism>
<protein>
    <submittedName>
        <fullName evidence="2">Lamin tail domain-containing protein</fullName>
    </submittedName>
</protein>
<feature type="domain" description="LTD" evidence="1">
    <location>
        <begin position="35"/>
        <end position="166"/>
    </location>
</feature>
<dbReference type="Pfam" id="PF08757">
    <property type="entry name" value="CotH"/>
    <property type="match status" value="1"/>
</dbReference>
<name>A0A926DF58_9FIRM</name>
<dbReference type="InterPro" id="IPR059177">
    <property type="entry name" value="GH29D-like_dom"/>
</dbReference>
<gene>
    <name evidence="2" type="ORF">H8693_01035</name>
</gene>
<dbReference type="AlphaFoldDB" id="A0A926DF58"/>
<evidence type="ECO:0000313" key="2">
    <source>
        <dbReference type="EMBL" id="MBC8537518.1"/>
    </source>
</evidence>
<dbReference type="InterPro" id="IPR036415">
    <property type="entry name" value="Lamin_tail_dom_sf"/>
</dbReference>
<dbReference type="SUPFAM" id="SSF74853">
    <property type="entry name" value="Lamin A/C globular tail domain"/>
    <property type="match status" value="3"/>
</dbReference>
<dbReference type="InterPro" id="IPR001322">
    <property type="entry name" value="Lamin_tail_dom"/>
</dbReference>
<comment type="caution">
    <text evidence="2">The sequence shown here is derived from an EMBL/GenBank/DDBJ whole genome shotgun (WGS) entry which is preliminary data.</text>
</comment>
<feature type="domain" description="LTD" evidence="1">
    <location>
        <begin position="190"/>
        <end position="319"/>
    </location>
</feature>
<dbReference type="Pfam" id="PF13290">
    <property type="entry name" value="CHB_HEX_C_1"/>
    <property type="match status" value="1"/>
</dbReference>
<sequence>MKKNIISIIIVLVLAGLLIAVIAGAFDFILKPSGSGDTSGESAPGLYINEVVSSNKYSLEASDGTTPDWIEIYNCTGSTINLKGYGLTDSTNERYKFEFPSVNIKNGEYLLVYCTGTEDLSNSDGILRAGFKISADGETLILSAPEDVTVQALQVGAMPADVSYGRADDGSYLYYAVPTPGAKNEGTTNTTPDFAEAVAQSSVVINEYMLDNQLSVMDEDGDRSDWVEIKNTGTEAVNLKGYGLSDTQDDTKKWIFPDMELAPGEIRLVFLDKKDRTDPSANLHANFSLGSEDKVLILSQQQGKSIDVVELDPNMGTASHGRSPDDPSQWLYFPEATPGAENTTKGFTEIDKNSERILPTLQISEVKTNAAAGSEAKKSDPDWIELLNTGSEAVDLTGYGLSDNKDEPFRFKFPENSTIQPGEYLLVYTGEYAPSDAKYQMKDYGVSANGETVYLSKTDGSVIDYMNSGKQYPGMSSGRPQNSQTASRVYFTTPTPGAANSSDIYQTYTQKPSFSVTSGYVSQGTKVAITSEEGAKIYYTTDGSKPTTKSTLYAGEITIDKTTPLRAIAVADGKLTSEVKTENYLVEDKHDIPVLCINSDPDGLFGYNNGIFADGPGHTHNADDFPFTGANFFKLQDVEREISFEWFEADGTKGVEFPAGIKIFGQYSRAIDQKSFAVYLRSSYGQDQVTYPFFRDYDVITFKTLVLRISGQDCNSTKLRDAYFAQVVKDTMDLDYQEYRPCAVYINGEYWGLYNLREKLNENYIVSHYPGTKKGEIDLIKGNSAVRAGSDDDYKELRKYIQNHNLSNQEAYDYVASKVDVDEYMDYIITETFFNNTDSGNVRFWRDQNEGSENSKYRWMLYDLDWGISPSTYQWNYIEEYFNPKGHGMFSAFHTTISCGLLQNAEWKNKFIERYAWHLNNTFNPDRMDEILDTMAAEIRTEMPRHIARWGKATMSVTSASPSSMERWEQNLTNLKKMLREKVEITKQDLQDFFNLSDARMKELGLK</sequence>
<evidence type="ECO:0000313" key="3">
    <source>
        <dbReference type="Proteomes" id="UP000617951"/>
    </source>
</evidence>
<dbReference type="PROSITE" id="PS51841">
    <property type="entry name" value="LTD"/>
    <property type="match status" value="3"/>
</dbReference>
<evidence type="ECO:0000259" key="1">
    <source>
        <dbReference type="PROSITE" id="PS51841"/>
    </source>
</evidence>
<dbReference type="Pfam" id="PF00932">
    <property type="entry name" value="LTD"/>
    <property type="match status" value="3"/>
</dbReference>